<comment type="caution">
    <text evidence="1">The sequence shown here is derived from an EMBL/GenBank/DDBJ whole genome shotgun (WGS) entry which is preliminary data.</text>
</comment>
<name>A0ABW5NPX2_9FLAO</name>
<accession>A0ABW5NPX2</accession>
<proteinExistence type="predicted"/>
<reference evidence="2" key="1">
    <citation type="journal article" date="2019" name="Int. J. Syst. Evol. Microbiol.">
        <title>The Global Catalogue of Microorganisms (GCM) 10K type strain sequencing project: providing services to taxonomists for standard genome sequencing and annotation.</title>
        <authorList>
            <consortium name="The Broad Institute Genomics Platform"/>
            <consortium name="The Broad Institute Genome Sequencing Center for Infectious Disease"/>
            <person name="Wu L."/>
            <person name="Ma J."/>
        </authorList>
    </citation>
    <scope>NUCLEOTIDE SEQUENCE [LARGE SCALE GENOMIC DNA]</scope>
    <source>
        <strain evidence="2">KCTC 42107</strain>
    </source>
</reference>
<dbReference type="EMBL" id="JBHUMD010000003">
    <property type="protein sequence ID" value="MFD2600673.1"/>
    <property type="molecule type" value="Genomic_DNA"/>
</dbReference>
<evidence type="ECO:0008006" key="3">
    <source>
        <dbReference type="Google" id="ProtNLM"/>
    </source>
</evidence>
<dbReference type="Proteomes" id="UP001597480">
    <property type="component" value="Unassembled WGS sequence"/>
</dbReference>
<evidence type="ECO:0000313" key="1">
    <source>
        <dbReference type="EMBL" id="MFD2600673.1"/>
    </source>
</evidence>
<gene>
    <name evidence="1" type="ORF">ACFSR3_01280</name>
</gene>
<organism evidence="1 2">
    <name type="scientific">Flavobacterium suzhouense</name>
    <dbReference type="NCBI Taxonomy" id="1529638"/>
    <lineage>
        <taxon>Bacteria</taxon>
        <taxon>Pseudomonadati</taxon>
        <taxon>Bacteroidota</taxon>
        <taxon>Flavobacteriia</taxon>
        <taxon>Flavobacteriales</taxon>
        <taxon>Flavobacteriaceae</taxon>
        <taxon>Flavobacterium</taxon>
    </lineage>
</organism>
<keyword evidence="2" id="KW-1185">Reference proteome</keyword>
<evidence type="ECO:0000313" key="2">
    <source>
        <dbReference type="Proteomes" id="UP001597480"/>
    </source>
</evidence>
<protein>
    <recommendedName>
        <fullName evidence="3">DUF4738 domain-containing protein</fullName>
    </recommendedName>
</protein>
<dbReference type="RefSeq" id="WP_379819364.1">
    <property type="nucleotide sequence ID" value="NZ_JBHUMD010000003.1"/>
</dbReference>
<dbReference type="Gene3D" id="2.40.128.510">
    <property type="entry name" value="Protein of unknown function DUF4738"/>
    <property type="match status" value="1"/>
</dbReference>
<sequence length="183" mass="20647">MFRFVVVMFVFSGCFSCKKQVSDKPGMSDNEANQIIKEFDDSLPDPPRKPVEEVGEVIFGADTFKVIEEETDKISMVSQFIYDDNGKDMVTTKYREKIFHLINKNTQDTITINKEIFREYNTNGDFAQLLLQSAVMDASSKQGNIPLMISLCKPDTDVCDNYGITIVNGKAVIEEVDLGEMAE</sequence>